<organism evidence="3 4">
    <name type="scientific">Planctobacterium marinum</name>
    <dbReference type="NCBI Taxonomy" id="1631968"/>
    <lineage>
        <taxon>Bacteria</taxon>
        <taxon>Pseudomonadati</taxon>
        <taxon>Pseudomonadota</taxon>
        <taxon>Gammaproteobacteria</taxon>
        <taxon>Alteromonadales</taxon>
        <taxon>Alteromonadaceae</taxon>
        <taxon>Planctobacterium</taxon>
    </lineage>
</organism>
<dbReference type="PANTHER" id="PTHR39431">
    <property type="entry name" value="FRPA/C-RELATED PROTEIN"/>
    <property type="match status" value="1"/>
</dbReference>
<dbReference type="SUPFAM" id="SSF82171">
    <property type="entry name" value="DPP6 N-terminal domain-like"/>
    <property type="match status" value="1"/>
</dbReference>
<dbReference type="SUPFAM" id="SSF69318">
    <property type="entry name" value="Integrin alpha N-terminal domain"/>
    <property type="match status" value="1"/>
</dbReference>
<protein>
    <recommendedName>
        <fullName evidence="5">VCBS repeat-containing protein</fullName>
    </recommendedName>
</protein>
<evidence type="ECO:0000313" key="4">
    <source>
        <dbReference type="Proteomes" id="UP001333710"/>
    </source>
</evidence>
<dbReference type="InterPro" id="IPR013517">
    <property type="entry name" value="FG-GAP"/>
</dbReference>
<dbReference type="InterPro" id="IPR028994">
    <property type="entry name" value="Integrin_alpha_N"/>
</dbReference>
<dbReference type="SUPFAM" id="SSF63829">
    <property type="entry name" value="Calcium-dependent phosphotriesterase"/>
    <property type="match status" value="1"/>
</dbReference>
<accession>A0AA48HK30</accession>
<feature type="transmembrane region" description="Helical" evidence="2">
    <location>
        <begin position="12"/>
        <end position="36"/>
    </location>
</feature>
<gene>
    <name evidence="3" type="ORF">MACH26_38090</name>
</gene>
<dbReference type="Gene3D" id="2.130.10.130">
    <property type="entry name" value="Integrin alpha, N-terminal"/>
    <property type="match status" value="1"/>
</dbReference>
<evidence type="ECO:0008006" key="5">
    <source>
        <dbReference type="Google" id="ProtNLM"/>
    </source>
</evidence>
<keyword evidence="4" id="KW-1185">Reference proteome</keyword>
<keyword evidence="1" id="KW-0732">Signal</keyword>
<keyword evidence="2" id="KW-1133">Transmembrane helix</keyword>
<proteinExistence type="predicted"/>
<evidence type="ECO:0000313" key="3">
    <source>
        <dbReference type="EMBL" id="BDX08288.1"/>
    </source>
</evidence>
<dbReference type="PANTHER" id="PTHR39431:SF1">
    <property type="entry name" value="FRPA_C-RELATED PROTEIN"/>
    <property type="match status" value="1"/>
</dbReference>
<keyword evidence="2" id="KW-0472">Membrane</keyword>
<evidence type="ECO:0000256" key="1">
    <source>
        <dbReference type="ARBA" id="ARBA00022729"/>
    </source>
</evidence>
<dbReference type="Pfam" id="PF13517">
    <property type="entry name" value="FG-GAP_3"/>
    <property type="match status" value="1"/>
</dbReference>
<dbReference type="KEGG" id="pmaw:MACH26_38090"/>
<reference evidence="3" key="1">
    <citation type="submission" date="2023-01" db="EMBL/GenBank/DDBJ databases">
        <title>Complete genome sequence of Planctobacterium marinum strain Dej080120_11.</title>
        <authorList>
            <person name="Ueki S."/>
            <person name="Maruyama F."/>
        </authorList>
    </citation>
    <scope>NUCLEOTIDE SEQUENCE</scope>
    <source>
        <strain evidence="3">Dej080120_11</strain>
    </source>
</reference>
<name>A0AA48HK30_9ALTE</name>
<dbReference type="AlphaFoldDB" id="A0AA48HK30"/>
<evidence type="ECO:0000256" key="2">
    <source>
        <dbReference type="SAM" id="Phobius"/>
    </source>
</evidence>
<dbReference type="EMBL" id="AP027272">
    <property type="protein sequence ID" value="BDX08288.1"/>
    <property type="molecule type" value="Genomic_DNA"/>
</dbReference>
<keyword evidence="2" id="KW-0812">Transmembrane</keyword>
<dbReference type="Proteomes" id="UP001333710">
    <property type="component" value="Chromosome"/>
</dbReference>
<sequence>MLRNAIKLVRNCWLVVNSLIFLIFLIFSNFCAYAQVESTVYDLLKNAEGLNSVPSARVNIDGIYYYLSWSSGEPDALWQYNPQTGEKKYIAIEEPTGRAFSIDEMIVVDGRLFFESSPSTTQLWSYSPDEEMARLVNLNGLANGAVLRGLTAISNTLVFIAEHEQGGEAIWQYHLACNCISAVSSRFDLIPEIKVYQDNLYLRGASIEPGQEQTTELWHVDITNAATTQITNLTGTRDNGEGVWISGFTGIQNSLIIDFRPGNYEQEFWSYDLAEGTLEPMKEINDSLLQDGTFYTANIAAVDAQWMALRFEAPIPRQLGGQLWLYNLASAQLKKVADLNAYWECHEGEGSLSAALPPIAFNNGAFFYVSNESDSGYGIWRFDLENEEQVELTPDTLTAVQPKYNCWEVQSISKDFSFNDQQMYFVSSIRTGELTDPTAFDTARSGLWHIDTSTGQANMLLSGHVKLYRMGAQYLVMSNPAYREDKPVSFWKLDGGTAQLTEIPNINLENRYSLNIDRIDDELIIIRKRNFQNEVSYWWVDENLNIIELPPFVQSNSSSMPRSAVVSNDKMYFLAKSSLSQRYLWQVGASGVPQLLPINLGREFDDVRIKVATDNELIIRHRDEDFQFTYSKFNTTDNSFDTLTAFNDRIDGGSQHYFSVVDDLIAVIVIRKDYERGLDGTRDIFFYDPETGKMQTVFNDVANGTRLINKKSIYLLRYLDNQSLLWRWDIEEQQYYPLEEEEAPDCSGDLLHSDKTTIVDHLIYFNRRELMRHDPLTDEFVSLGCTGRIHGLSQNLLMFEHPEDGNAALYRIEGDSTDKQWLADFNSIGERYLKQNNTLFFVAVTEEHGEAVFRYNEQMDAPELVMQIQGELLRFNVVEDEVVVITQSVSEGSSINSVRLWRSSVSTPVFDFSELNHDVFHGDWLSFAGDIWLDSYIVQNGKPLGTELVRLHLNSEPVRGKTRLDFDGDGKADIGFREPQQRNWHILLSESDEEQHQTFGLRTSDIPVSADFDGDGITDIAFRRPETRHWYVLNSSGSNYNSDRSDGIQRVKFGLADEDIPVPADYDGDGIVDMAVRRPSKSLWIIRLSSTEQIIERTFGLQPDDIPLTGDFDGDGKADLAFRRPGNKTWYVKNSSGSSYNSERGDDIQRVVLGLSDDDVPVPADYDGDGITDIAVWRAARALFIIRYSTSGESVLIRFADASEALPVVADYDGDGASDPALYFPETGLYRIRTYALGKNNNRYLSPAQGALPLALPTREMMNQL</sequence>